<accession>A0A0B6ZHF5</accession>
<gene>
    <name evidence="1" type="primary">ORF62185</name>
</gene>
<organism evidence="1">
    <name type="scientific">Arion vulgaris</name>
    <dbReference type="NCBI Taxonomy" id="1028688"/>
    <lineage>
        <taxon>Eukaryota</taxon>
        <taxon>Metazoa</taxon>
        <taxon>Spiralia</taxon>
        <taxon>Lophotrochozoa</taxon>
        <taxon>Mollusca</taxon>
        <taxon>Gastropoda</taxon>
        <taxon>Heterobranchia</taxon>
        <taxon>Euthyneura</taxon>
        <taxon>Panpulmonata</taxon>
        <taxon>Eupulmonata</taxon>
        <taxon>Stylommatophora</taxon>
        <taxon>Helicina</taxon>
        <taxon>Arionoidea</taxon>
        <taxon>Arionidae</taxon>
        <taxon>Arion</taxon>
    </lineage>
</organism>
<sequence length="52" mass="5975">FVMSGFVMLLDFQACQEDKVHSFIPGSDSSIVRVWVHSYMYVDDISNVMMIV</sequence>
<name>A0A0B6ZHF5_9EUPU</name>
<feature type="non-terminal residue" evidence="1">
    <location>
        <position position="1"/>
    </location>
</feature>
<dbReference type="EMBL" id="HACG01020456">
    <property type="protein sequence ID" value="CEK67321.1"/>
    <property type="molecule type" value="Transcribed_RNA"/>
</dbReference>
<reference evidence="1" key="1">
    <citation type="submission" date="2014-12" db="EMBL/GenBank/DDBJ databases">
        <title>Insight into the proteome of Arion vulgaris.</title>
        <authorList>
            <person name="Aradska J."/>
            <person name="Bulat T."/>
            <person name="Smidak R."/>
            <person name="Sarate P."/>
            <person name="Gangsoo J."/>
            <person name="Sialana F."/>
            <person name="Bilban M."/>
            <person name="Lubec G."/>
        </authorList>
    </citation>
    <scope>NUCLEOTIDE SEQUENCE</scope>
    <source>
        <tissue evidence="1">Skin</tissue>
    </source>
</reference>
<dbReference type="AlphaFoldDB" id="A0A0B6ZHF5"/>
<protein>
    <submittedName>
        <fullName evidence="1">Uncharacterized protein</fullName>
    </submittedName>
</protein>
<proteinExistence type="predicted"/>
<evidence type="ECO:0000313" key="1">
    <source>
        <dbReference type="EMBL" id="CEK67321.1"/>
    </source>
</evidence>